<evidence type="ECO:0000313" key="10">
    <source>
        <dbReference type="Proteomes" id="UP001168990"/>
    </source>
</evidence>
<feature type="compositionally biased region" description="Polar residues" evidence="6">
    <location>
        <begin position="137"/>
        <end position="146"/>
    </location>
</feature>
<dbReference type="GO" id="GO:0003729">
    <property type="term" value="F:mRNA binding"/>
    <property type="evidence" value="ECO:0007669"/>
    <property type="project" value="TreeGrafter"/>
</dbReference>
<dbReference type="InterPro" id="IPR003890">
    <property type="entry name" value="MIF4G-like_typ-3"/>
</dbReference>
<gene>
    <name evidence="9" type="ORF">PV328_000170</name>
</gene>
<evidence type="ECO:0000256" key="6">
    <source>
        <dbReference type="SAM" id="MobiDB-lite"/>
    </source>
</evidence>
<feature type="compositionally biased region" description="Basic and acidic residues" evidence="6">
    <location>
        <begin position="794"/>
        <end position="807"/>
    </location>
</feature>
<dbReference type="InterPro" id="IPR049485">
    <property type="entry name" value="eIF4G1-like_eIF4E-bd"/>
</dbReference>
<evidence type="ECO:0000259" key="7">
    <source>
        <dbReference type="PROSITE" id="PS51363"/>
    </source>
</evidence>
<reference evidence="9" key="2">
    <citation type="submission" date="2023-03" db="EMBL/GenBank/DDBJ databases">
        <authorList>
            <person name="Inwood S.N."/>
            <person name="Skelly J.G."/>
            <person name="Guhlin J."/>
            <person name="Harrop T.W.R."/>
            <person name="Goldson S.G."/>
            <person name="Dearden P.K."/>
        </authorList>
    </citation>
    <scope>NUCLEOTIDE SEQUENCE</scope>
    <source>
        <strain evidence="9">Irish</strain>
        <tissue evidence="9">Whole body</tissue>
    </source>
</reference>
<feature type="compositionally biased region" description="Basic and acidic residues" evidence="6">
    <location>
        <begin position="657"/>
        <end position="667"/>
    </location>
</feature>
<dbReference type="Pfam" id="PF02854">
    <property type="entry name" value="MIF4G"/>
    <property type="match status" value="1"/>
</dbReference>
<evidence type="ECO:0000256" key="4">
    <source>
        <dbReference type="ARBA" id="ARBA00022845"/>
    </source>
</evidence>
<feature type="compositionally biased region" description="Basic and acidic residues" evidence="6">
    <location>
        <begin position="766"/>
        <end position="780"/>
    </location>
</feature>
<feature type="compositionally biased region" description="Low complexity" evidence="6">
    <location>
        <begin position="1538"/>
        <end position="1560"/>
    </location>
</feature>
<dbReference type="PANTHER" id="PTHR23253:SF78">
    <property type="entry name" value="EUKARYOTIC TRANSLATION INITIATION FACTOR 4G1, ISOFORM B-RELATED"/>
    <property type="match status" value="1"/>
</dbReference>
<dbReference type="Pfam" id="PF02020">
    <property type="entry name" value="W2"/>
    <property type="match status" value="1"/>
</dbReference>
<feature type="region of interest" description="Disordered" evidence="6">
    <location>
        <begin position="1533"/>
        <end position="1593"/>
    </location>
</feature>
<accession>A0AA39KW63</accession>
<evidence type="ECO:0008006" key="11">
    <source>
        <dbReference type="Google" id="ProtNLM"/>
    </source>
</evidence>
<dbReference type="Pfam" id="PF02847">
    <property type="entry name" value="MA3"/>
    <property type="match status" value="1"/>
</dbReference>
<dbReference type="InterPro" id="IPR016024">
    <property type="entry name" value="ARM-type_fold"/>
</dbReference>
<dbReference type="InterPro" id="IPR003307">
    <property type="entry name" value="W2_domain"/>
</dbReference>
<dbReference type="SMART" id="SM00515">
    <property type="entry name" value="eIF5C"/>
    <property type="match status" value="1"/>
</dbReference>
<feature type="compositionally biased region" description="Polar residues" evidence="6">
    <location>
        <begin position="1583"/>
        <end position="1593"/>
    </location>
</feature>
<dbReference type="FunFam" id="1.25.40.180:FF:000042">
    <property type="entry name" value="Eukaryotic translation initiation factor 4 gamma"/>
    <property type="match status" value="1"/>
</dbReference>
<feature type="compositionally biased region" description="Basic and acidic residues" evidence="6">
    <location>
        <begin position="710"/>
        <end position="723"/>
    </location>
</feature>
<evidence type="ECO:0000256" key="1">
    <source>
        <dbReference type="ARBA" id="ARBA00005775"/>
    </source>
</evidence>
<feature type="compositionally biased region" description="Polar residues" evidence="6">
    <location>
        <begin position="861"/>
        <end position="893"/>
    </location>
</feature>
<feature type="compositionally biased region" description="Gly residues" evidence="6">
    <location>
        <begin position="17"/>
        <end position="30"/>
    </location>
</feature>
<dbReference type="PROSITE" id="PS51363">
    <property type="entry name" value="W2"/>
    <property type="match status" value="1"/>
</dbReference>
<comment type="caution">
    <text evidence="9">The sequence shown here is derived from an EMBL/GenBank/DDBJ whole genome shotgun (WGS) entry which is preliminary data.</text>
</comment>
<dbReference type="Gene3D" id="1.25.40.180">
    <property type="match status" value="3"/>
</dbReference>
<keyword evidence="10" id="KW-1185">Reference proteome</keyword>
<dbReference type="PROSITE" id="PS51366">
    <property type="entry name" value="MI"/>
    <property type="match status" value="1"/>
</dbReference>
<feature type="region of interest" description="Disordered" evidence="6">
    <location>
        <begin position="655"/>
        <end position="893"/>
    </location>
</feature>
<evidence type="ECO:0000313" key="9">
    <source>
        <dbReference type="EMBL" id="KAK0175989.1"/>
    </source>
</evidence>
<evidence type="ECO:0000256" key="2">
    <source>
        <dbReference type="ARBA" id="ARBA00022540"/>
    </source>
</evidence>
<dbReference type="SUPFAM" id="SSF48371">
    <property type="entry name" value="ARM repeat"/>
    <property type="match status" value="3"/>
</dbReference>
<feature type="compositionally biased region" description="Basic residues" evidence="6">
    <location>
        <begin position="743"/>
        <end position="765"/>
    </location>
</feature>
<keyword evidence="3" id="KW-0597">Phosphoprotein</keyword>
<keyword evidence="4" id="KW-0810">Translation regulation</keyword>
<feature type="compositionally biased region" description="Basic and acidic residues" evidence="6">
    <location>
        <begin position="817"/>
        <end position="828"/>
    </location>
</feature>
<feature type="compositionally biased region" description="Polar residues" evidence="6">
    <location>
        <begin position="104"/>
        <end position="117"/>
    </location>
</feature>
<feature type="compositionally biased region" description="Low complexity" evidence="6">
    <location>
        <begin position="44"/>
        <end position="84"/>
    </location>
</feature>
<feature type="region of interest" description="Disordered" evidence="6">
    <location>
        <begin position="513"/>
        <end position="567"/>
    </location>
</feature>
<feature type="compositionally biased region" description="Polar residues" evidence="6">
    <location>
        <begin position="668"/>
        <end position="677"/>
    </location>
</feature>
<feature type="region of interest" description="Disordered" evidence="6">
    <location>
        <begin position="579"/>
        <end position="643"/>
    </location>
</feature>
<dbReference type="Proteomes" id="UP001168990">
    <property type="component" value="Unassembled WGS sequence"/>
</dbReference>
<protein>
    <recommendedName>
        <fullName evidence="11">Eukaryotic translation initiation factor 4G</fullName>
    </recommendedName>
</protein>
<keyword evidence="2" id="KW-0396">Initiation factor</keyword>
<dbReference type="GO" id="GO:0016281">
    <property type="term" value="C:eukaryotic translation initiation factor 4F complex"/>
    <property type="evidence" value="ECO:0007669"/>
    <property type="project" value="TreeGrafter"/>
</dbReference>
<organism evidence="9 10">
    <name type="scientific">Microctonus aethiopoides</name>
    <dbReference type="NCBI Taxonomy" id="144406"/>
    <lineage>
        <taxon>Eukaryota</taxon>
        <taxon>Metazoa</taxon>
        <taxon>Ecdysozoa</taxon>
        <taxon>Arthropoda</taxon>
        <taxon>Hexapoda</taxon>
        <taxon>Insecta</taxon>
        <taxon>Pterygota</taxon>
        <taxon>Neoptera</taxon>
        <taxon>Endopterygota</taxon>
        <taxon>Hymenoptera</taxon>
        <taxon>Apocrita</taxon>
        <taxon>Ichneumonoidea</taxon>
        <taxon>Braconidae</taxon>
        <taxon>Euphorinae</taxon>
        <taxon>Microctonus</taxon>
    </lineage>
</organism>
<sequence length="1963" mass="217306">MTKGSDFHVPGQSYGAQAGGQVGGGGGNIGVSGARGPPSLGNIQSIGQSAQGIQSGSGASGGQQQQPQVLTPGVQQQQSLGPIPTTTPPVHTPSQQEMGKPVHHQTQPPSLQPSYLPNQARPVPQAFYPMGPRPGIQSRNSAHRNNQGGGATHVVGMQSIGGNTGQPSTMYSHHTNLNVSGTPTMFVQGQVPNIHTGPHQSQMYPVNNQMPQIAFTSQHRHQTHQGQHFFASYPAHTILPPSMFQFTPNPAAPLAFCYPTHHPPNTAMNLTRANANTVSGGATHVGGPLVGAQTNAGSQSTLQQPAQQPHTIPPMGISLTQSAYAGHNGGVSNSLNSTYQKLSVRSNAIIDIVDPNTGENVAEAIYRDAATPNDESTSREAPAPQDSAIVAEFASRVAKAASETSDTSSNLASSSIQENHQKPPLNQSNSSNQNVQSAQNSQSNCRDNVPGDLQCNLNSPITTEATINSVQSSSESTHSIAPVADTSCPIIAPELQTSPVTIKDVRASCEIPHVDNPTVSSQSGVNKDEEITIKQSNVVLSSNTGQVSKSESHSRDHSLTKDSQTITAVNEVSIPISTSVEHHSSKESYPAPKSSSRSPSRRKWRDVNKQQQHQHQQQPQLQSQSQTTQQSHQQDQISNSPVASSIHTCAPEMISSEVEHESSETGEKNNTSTSPAAHNHHVNQQKANGEPSGDKSEFETGAQVDCSQKSTDEHWRRDLRSLKMSEWTNNGSGGATSNSRSTSRNRRHPRDHGKAMQKQKSKNKLKGRDLNRKGAEKEGTDMDAFVNQSLQPLKPEDKAQEHEKESVSETTVNAGNVDRHQQSEKKIESLPQRMESIESTKVDSESKSEIKPDVESDQKLVNRSPLHQQSEQILSKSNESINKQMPKNDQSSLVDEKTMTVENYNEKCQDLPLTIEDSNRCAQLSDKKTNDVVDHVKISDAINVETVVAQKNEENVKVSAGHQESNVSNLSPDEEAALIVDKQKENEQINQADSIPKATAAPKYQYNAHQWSPRNTSGKKEYDREFLMKLQDDPQSRIRPSNLPDIEVVLKDCTRQSIPRNTMDMRMYKDNRAHEQLFPLFAKPSFNAKLPPPTKKSYQGKSKATKPNVIHLSLSLREDVKLRETENAWKPARLKDEVASEDDIKTQALYKKVRSVLNKLTPQKFDTLVNQVRSLNIDTQGRLQGVIDLVFEKAIDEPGFSVAYALMCKELCHMQVASTDKTTAEEAEANYDFRKLLVTRCQMEFEKNAVDEMARITKVREIEQCTDTDKKKELQALLDEADRQLRMRSVGNIRFIGELYKQEMLTANIMHKCIKHLLHDIDEENLECLCKLLTTIGKIFEGKQHDLSGYFTTLSELTNRKNHKKISSRVRFMIQDVIDLRNSRWVPRRDESNPKTMDQILKEAESERIEIQLNNTPRKDDRNSLRKHNRGIGSGMNDGWSPPVGKTRALSIETSKLSTKPPSMDDLKLGNKNLFVWKTAPPVAEKPNTIGTLNKFALLGEASDQDKRPSLPLSGSRSTGSREYRSDYKYAWEGRGSRNGSSHQMSSSSSNREGSLLENSRSQSNPMPMQPMKRTPAPAPIANISSNIQTTKPPKTEDELIAIFKGIVDKSNLMPNTESFIEAALETIHDHFDNSSFPKFVQNIMNTVLERSAQVRHRISVLLSHLINNKMISLSLVQDEYEKVIEIADDLVIDIPKCWTYFAEILSDMVVLGAHPLSELKRTLGVLRNNGNTGKLLGELLTKLAKDQGPKWVTDKWNQSGIEWSDIIDKDRESVEDMIKKYNLEFMINGCSNSEKFSSGENLSFDKIHDHLLKLMRDSNFDNITSWIAANVGDRSKQPQFIRILITAILEVSIESYNDSWRLNSESLNNLLPLVTRYVDTDDQLELQCLYGIQAYMHKLMHPQGVLSNVIVALCEGGIISDDAFLAWQKSTDPAEVQGHAISVKALTSFFVNLQEHDSGEEA</sequence>
<feature type="region of interest" description="Disordered" evidence="6">
    <location>
        <begin position="400"/>
        <end position="457"/>
    </location>
</feature>
<feature type="region of interest" description="Disordered" evidence="6">
    <location>
        <begin position="1414"/>
        <end position="1444"/>
    </location>
</feature>
<dbReference type="CDD" id="cd11559">
    <property type="entry name" value="W2_eIF4G1_like"/>
    <property type="match status" value="1"/>
</dbReference>
<dbReference type="InterPro" id="IPR003891">
    <property type="entry name" value="Initiation_fac_eIF4g_MI"/>
</dbReference>
<dbReference type="EMBL" id="JAQQBS010000001">
    <property type="protein sequence ID" value="KAK0175989.1"/>
    <property type="molecule type" value="Genomic_DNA"/>
</dbReference>
<feature type="compositionally biased region" description="Basic and acidic residues" evidence="6">
    <location>
        <begin position="835"/>
        <end position="860"/>
    </location>
</feature>
<reference evidence="9" key="1">
    <citation type="journal article" date="2023" name="bioRxiv">
        <title>Scaffold-level genome assemblies of two parasitoid biocontrol wasps reveal the parthenogenesis mechanism and an associated novel virus.</title>
        <authorList>
            <person name="Inwood S."/>
            <person name="Skelly J."/>
            <person name="Guhlin J."/>
            <person name="Harrop T."/>
            <person name="Goldson S."/>
            <person name="Dearden P."/>
        </authorList>
    </citation>
    <scope>NUCLEOTIDE SEQUENCE</scope>
    <source>
        <strain evidence="9">Irish</strain>
        <tissue evidence="9">Whole body</tissue>
    </source>
</reference>
<feature type="region of interest" description="Disordered" evidence="6">
    <location>
        <begin position="1"/>
        <end position="155"/>
    </location>
</feature>
<keyword evidence="5" id="KW-0648">Protein biosynthesis</keyword>
<dbReference type="PANTHER" id="PTHR23253">
    <property type="entry name" value="EUKARYOTIC TRANSLATION INITIATION FACTOR 4 GAMMA"/>
    <property type="match status" value="1"/>
</dbReference>
<feature type="domain" description="W2" evidence="7">
    <location>
        <begin position="1798"/>
        <end position="1963"/>
    </location>
</feature>
<evidence type="ECO:0000256" key="5">
    <source>
        <dbReference type="ARBA" id="ARBA00022917"/>
    </source>
</evidence>
<comment type="similarity">
    <text evidence="1">Belongs to the eukaryotic initiation factor 4G family.</text>
</comment>
<name>A0AA39KW63_9HYME</name>
<dbReference type="SMART" id="SM00543">
    <property type="entry name" value="MIF4G"/>
    <property type="match status" value="1"/>
</dbReference>
<feature type="compositionally biased region" description="Low complexity" evidence="6">
    <location>
        <begin position="402"/>
        <end position="415"/>
    </location>
</feature>
<dbReference type="GO" id="GO:0006417">
    <property type="term" value="P:regulation of translation"/>
    <property type="evidence" value="ECO:0007669"/>
    <property type="project" value="UniProtKB-KW"/>
</dbReference>
<dbReference type="GO" id="GO:0003743">
    <property type="term" value="F:translation initiation factor activity"/>
    <property type="evidence" value="ECO:0007669"/>
    <property type="project" value="UniProtKB-KW"/>
</dbReference>
<feature type="compositionally biased region" description="Low complexity" evidence="6">
    <location>
        <begin position="426"/>
        <end position="444"/>
    </location>
</feature>
<feature type="compositionally biased region" description="Basic and acidic residues" evidence="6">
    <location>
        <begin position="550"/>
        <end position="560"/>
    </location>
</feature>
<evidence type="ECO:0000256" key="3">
    <source>
        <dbReference type="ARBA" id="ARBA00022553"/>
    </source>
</evidence>
<dbReference type="Pfam" id="PF21140">
    <property type="entry name" value="eIF4G1-like_eIF4E-bd"/>
    <property type="match status" value="1"/>
</dbReference>
<feature type="compositionally biased region" description="Polar residues" evidence="6">
    <location>
        <begin position="533"/>
        <end position="549"/>
    </location>
</feature>
<feature type="domain" description="MI" evidence="8">
    <location>
        <begin position="1599"/>
        <end position="1725"/>
    </location>
</feature>
<evidence type="ECO:0000259" key="8">
    <source>
        <dbReference type="PROSITE" id="PS51366"/>
    </source>
</evidence>
<feature type="compositionally biased region" description="Low complexity" evidence="6">
    <location>
        <begin position="610"/>
        <end position="636"/>
    </location>
</feature>
<proteinExistence type="inferred from homology"/>